<dbReference type="STRING" id="307972.A0A2G8KU35"/>
<feature type="domain" description="Amidase" evidence="1">
    <location>
        <begin position="31"/>
        <end position="150"/>
    </location>
</feature>
<comment type="caution">
    <text evidence="2">The sequence shown here is derived from an EMBL/GenBank/DDBJ whole genome shotgun (WGS) entry which is preliminary data.</text>
</comment>
<dbReference type="InterPro" id="IPR023631">
    <property type="entry name" value="Amidase_dom"/>
</dbReference>
<dbReference type="GO" id="GO:0070681">
    <property type="term" value="P:glutaminyl-tRNAGln biosynthesis via transamidation"/>
    <property type="evidence" value="ECO:0007669"/>
    <property type="project" value="TreeGrafter"/>
</dbReference>
<protein>
    <submittedName>
        <fullName evidence="2">Putative glutamyl-tRNA(Gln) amidotransferase subunit A, mitochondrial</fullName>
    </submittedName>
</protein>
<dbReference type="GO" id="GO:0016740">
    <property type="term" value="F:transferase activity"/>
    <property type="evidence" value="ECO:0007669"/>
    <property type="project" value="UniProtKB-KW"/>
</dbReference>
<dbReference type="Pfam" id="PF01425">
    <property type="entry name" value="Amidase"/>
    <property type="match status" value="2"/>
</dbReference>
<evidence type="ECO:0000313" key="2">
    <source>
        <dbReference type="EMBL" id="PIK51518.1"/>
    </source>
</evidence>
<evidence type="ECO:0000259" key="1">
    <source>
        <dbReference type="Pfam" id="PF01425"/>
    </source>
</evidence>
<dbReference type="AlphaFoldDB" id="A0A2G8KU35"/>
<organism evidence="2 3">
    <name type="scientific">Stichopus japonicus</name>
    <name type="common">Sea cucumber</name>
    <dbReference type="NCBI Taxonomy" id="307972"/>
    <lineage>
        <taxon>Eukaryota</taxon>
        <taxon>Metazoa</taxon>
        <taxon>Echinodermata</taxon>
        <taxon>Eleutherozoa</taxon>
        <taxon>Echinozoa</taxon>
        <taxon>Holothuroidea</taxon>
        <taxon>Aspidochirotacea</taxon>
        <taxon>Aspidochirotida</taxon>
        <taxon>Stichopodidae</taxon>
        <taxon>Apostichopus</taxon>
    </lineage>
</organism>
<keyword evidence="3" id="KW-1185">Reference proteome</keyword>
<dbReference type="Gene3D" id="3.90.1300.10">
    <property type="entry name" value="Amidase signature (AS) domain"/>
    <property type="match status" value="1"/>
</dbReference>
<accession>A0A2G8KU35</accession>
<dbReference type="OrthoDB" id="421993at2759"/>
<dbReference type="SUPFAM" id="SSF75304">
    <property type="entry name" value="Amidase signature (AS) enzymes"/>
    <property type="match status" value="1"/>
</dbReference>
<dbReference type="PANTHER" id="PTHR11895">
    <property type="entry name" value="TRANSAMIDASE"/>
    <property type="match status" value="1"/>
</dbReference>
<dbReference type="GO" id="GO:0032543">
    <property type="term" value="P:mitochondrial translation"/>
    <property type="evidence" value="ECO:0007669"/>
    <property type="project" value="TreeGrafter"/>
</dbReference>
<sequence length="407" mass="44338">MHRSSYRLQAYQDPKLAKELRSGEVSVSELCNRCKERASKLNSLNALVTTTFEQAEKHALESNQRIQSGNARHILDGIPFAVKDNFSTKGIRTTCASKILQNYIPAYTATVVEKLEECGAILMAKQIWMNLQWGDSGCTDSIFGPTRNPWLYPYKEREVTVQRSDTQEVQDTDWFISGGSSGGSAVAVATGMVLGALGSDTGGSTRMPASICGVVGLKPTYGLSSRHGLIPLVNSVDVPGVLSKTVDDAAVILGAMCGADPLDSTTVSLPDQSFQLPDEIDIKGLKVGIPQEYHSPRLEEEVLQSWSKAADLFENAGAKVIPVSLPHTQYSLACYSVLCAVEVASNMARYDGIEFGHRSQDHSSTEALYAASRHEGFNQVVRGRIFAGNFFLLRRSVLQICFNLMTT</sequence>
<proteinExistence type="predicted"/>
<dbReference type="Proteomes" id="UP000230750">
    <property type="component" value="Unassembled WGS sequence"/>
</dbReference>
<name>A0A2G8KU35_STIJA</name>
<feature type="domain" description="Amidase" evidence="1">
    <location>
        <begin position="176"/>
        <end position="395"/>
    </location>
</feature>
<dbReference type="InterPro" id="IPR036928">
    <property type="entry name" value="AS_sf"/>
</dbReference>
<gene>
    <name evidence="2" type="ORF">BSL78_11590</name>
</gene>
<dbReference type="EMBL" id="MRZV01000368">
    <property type="protein sequence ID" value="PIK51518.1"/>
    <property type="molecule type" value="Genomic_DNA"/>
</dbReference>
<dbReference type="GO" id="GO:0050567">
    <property type="term" value="F:glutaminyl-tRNA synthase (glutamine-hydrolyzing) activity"/>
    <property type="evidence" value="ECO:0007669"/>
    <property type="project" value="TreeGrafter"/>
</dbReference>
<dbReference type="GO" id="GO:0005739">
    <property type="term" value="C:mitochondrion"/>
    <property type="evidence" value="ECO:0007669"/>
    <property type="project" value="TreeGrafter"/>
</dbReference>
<keyword evidence="2" id="KW-0808">Transferase</keyword>
<evidence type="ECO:0000313" key="3">
    <source>
        <dbReference type="Proteomes" id="UP000230750"/>
    </source>
</evidence>
<reference evidence="2 3" key="1">
    <citation type="journal article" date="2017" name="PLoS Biol.">
        <title>The sea cucumber genome provides insights into morphological evolution and visceral regeneration.</title>
        <authorList>
            <person name="Zhang X."/>
            <person name="Sun L."/>
            <person name="Yuan J."/>
            <person name="Sun Y."/>
            <person name="Gao Y."/>
            <person name="Zhang L."/>
            <person name="Li S."/>
            <person name="Dai H."/>
            <person name="Hamel J.F."/>
            <person name="Liu C."/>
            <person name="Yu Y."/>
            <person name="Liu S."/>
            <person name="Lin W."/>
            <person name="Guo K."/>
            <person name="Jin S."/>
            <person name="Xu P."/>
            <person name="Storey K.B."/>
            <person name="Huan P."/>
            <person name="Zhang T."/>
            <person name="Zhou Y."/>
            <person name="Zhang J."/>
            <person name="Lin C."/>
            <person name="Li X."/>
            <person name="Xing L."/>
            <person name="Huo D."/>
            <person name="Sun M."/>
            <person name="Wang L."/>
            <person name="Mercier A."/>
            <person name="Li F."/>
            <person name="Yang H."/>
            <person name="Xiang J."/>
        </authorList>
    </citation>
    <scope>NUCLEOTIDE SEQUENCE [LARGE SCALE GENOMIC DNA]</scope>
    <source>
        <strain evidence="2">Shaxun</strain>
        <tissue evidence="2">Muscle</tissue>
    </source>
</reference>
<dbReference type="InterPro" id="IPR000120">
    <property type="entry name" value="Amidase"/>
</dbReference>
<dbReference type="PANTHER" id="PTHR11895:SF7">
    <property type="entry name" value="GLUTAMYL-TRNA(GLN) AMIDOTRANSFERASE SUBUNIT A, MITOCHONDRIAL"/>
    <property type="match status" value="1"/>
</dbReference>
<dbReference type="GO" id="GO:0030956">
    <property type="term" value="C:glutamyl-tRNA(Gln) amidotransferase complex"/>
    <property type="evidence" value="ECO:0007669"/>
    <property type="project" value="TreeGrafter"/>
</dbReference>